<comment type="caution">
    <text evidence="2">The sequence shown here is derived from an EMBL/GenBank/DDBJ whole genome shotgun (WGS) entry which is preliminary data.</text>
</comment>
<dbReference type="Proteomes" id="UP000287547">
    <property type="component" value="Unassembled WGS sequence"/>
</dbReference>
<accession>A0A428ZAH4</accession>
<evidence type="ECO:0000256" key="1">
    <source>
        <dbReference type="SAM" id="MobiDB-lite"/>
    </source>
</evidence>
<feature type="compositionally biased region" description="Low complexity" evidence="1">
    <location>
        <begin position="24"/>
        <end position="36"/>
    </location>
</feature>
<gene>
    <name evidence="2" type="ORF">DMH04_19160</name>
</gene>
<evidence type="ECO:0000313" key="3">
    <source>
        <dbReference type="Proteomes" id="UP000287547"/>
    </source>
</evidence>
<name>A0A428ZAH4_KIBAR</name>
<sequence length="66" mass="7221">MCPRRARRSWSETSSSGKPPVPRTTPASSRSPSAPRRTTRSSPSRRRKASTYRSTSKPNCSRASAG</sequence>
<feature type="compositionally biased region" description="Polar residues" evidence="1">
    <location>
        <begin position="52"/>
        <end position="66"/>
    </location>
</feature>
<dbReference type="AlphaFoldDB" id="A0A428ZAH4"/>
<evidence type="ECO:0000313" key="2">
    <source>
        <dbReference type="EMBL" id="RSM84978.1"/>
    </source>
</evidence>
<dbReference type="EMBL" id="QHKI01000014">
    <property type="protein sequence ID" value="RSM84978.1"/>
    <property type="molecule type" value="Genomic_DNA"/>
</dbReference>
<feature type="compositionally biased region" description="Basic residues" evidence="1">
    <location>
        <begin position="37"/>
        <end position="50"/>
    </location>
</feature>
<reference evidence="2 3" key="1">
    <citation type="submission" date="2018-05" db="EMBL/GenBank/DDBJ databases">
        <title>Evolution of GPA BGCs.</title>
        <authorList>
            <person name="Waglechner N."/>
            <person name="Wright G.D."/>
        </authorList>
    </citation>
    <scope>NUCLEOTIDE SEQUENCE [LARGE SCALE GENOMIC DNA]</scope>
    <source>
        <strain evidence="2 3">A82846</strain>
    </source>
</reference>
<protein>
    <submittedName>
        <fullName evidence="2">Uncharacterized protein</fullName>
    </submittedName>
</protein>
<proteinExistence type="predicted"/>
<feature type="region of interest" description="Disordered" evidence="1">
    <location>
        <begin position="1"/>
        <end position="66"/>
    </location>
</feature>
<organism evidence="2 3">
    <name type="scientific">Kibdelosporangium aridum</name>
    <dbReference type="NCBI Taxonomy" id="2030"/>
    <lineage>
        <taxon>Bacteria</taxon>
        <taxon>Bacillati</taxon>
        <taxon>Actinomycetota</taxon>
        <taxon>Actinomycetes</taxon>
        <taxon>Pseudonocardiales</taxon>
        <taxon>Pseudonocardiaceae</taxon>
        <taxon>Kibdelosporangium</taxon>
    </lineage>
</organism>